<dbReference type="GO" id="GO:0003677">
    <property type="term" value="F:DNA binding"/>
    <property type="evidence" value="ECO:0007669"/>
    <property type="project" value="UniProtKB-KW"/>
</dbReference>
<dbReference type="Gene3D" id="1.10.443.10">
    <property type="entry name" value="Intergrase catalytic core"/>
    <property type="match status" value="1"/>
</dbReference>
<dbReference type="OrthoDB" id="7216962at2"/>
<dbReference type="InterPro" id="IPR013762">
    <property type="entry name" value="Integrase-like_cat_sf"/>
</dbReference>
<evidence type="ECO:0000256" key="4">
    <source>
        <dbReference type="ARBA" id="ARBA00023172"/>
    </source>
</evidence>
<dbReference type="PANTHER" id="PTHR30349:SF41">
    <property type="entry name" value="INTEGRASE_RECOMBINASE PROTEIN MJ0367-RELATED"/>
    <property type="match status" value="1"/>
</dbReference>
<dbReference type="EMBL" id="AP012603">
    <property type="protein sequence ID" value="BAM87637.1"/>
    <property type="molecule type" value="Genomic_DNA"/>
</dbReference>
<dbReference type="SUPFAM" id="SSF56349">
    <property type="entry name" value="DNA breaking-rejoining enzymes"/>
    <property type="match status" value="1"/>
</dbReference>
<reference evidence="6 7" key="1">
    <citation type="journal article" date="2013" name="Appl. Environ. Microbiol.">
        <title>Genome analysis suggests that the soil oligotrophic bacterium Agromonas oligotrophica (Bradyrhizobium oligotrophicum) is a nitrogen-fixing symbiont of Aeschynomene indica.</title>
        <authorList>
            <person name="Okubo T."/>
            <person name="Fukushima S."/>
            <person name="Itakura M."/>
            <person name="Oshima K."/>
            <person name="Longtonglang A."/>
            <person name="Teaumroong N."/>
            <person name="Mitsui H."/>
            <person name="Hattori M."/>
            <person name="Hattori R."/>
            <person name="Hattori T."/>
            <person name="Minamisawa K."/>
        </authorList>
    </citation>
    <scope>NUCLEOTIDE SEQUENCE [LARGE SCALE GENOMIC DNA]</scope>
    <source>
        <strain evidence="6 7">S58</strain>
    </source>
</reference>
<comment type="similarity">
    <text evidence="1">Belongs to the 'phage' integrase family.</text>
</comment>
<sequence length="393" mass="44823">MRLYLWRREDHHSWIIRGTDAQGNEIRQSTKTTNKAAAEGLRVKLEKELLDEQVHGKKAVVTFDAAAESYLENGGSPRFLGTFDEETGKWSGLMSHLIGVPLKNITQAQMNEIGKTLYPNVRPDTLNRQLWTPFIAIWSHAERMEWAQPKRWIRPKKPKGTNVVSFGPKRVGSYPVPYGTAWEFIRGLGVANATVFTILFYTGMRPIELFTMNTSQVNVADRWITLPKSKIGEPRGVPIHQALVPMLTDMVENRPGRLVRTWENEPFTVYDDNGGQMKKGIAAARLRTHVFDVAPYTARHTVSTQLVVEGVHPHKKDQILGHAADDMSRHYTHVPQAPLIEAINKLPTIQEWLDQDWMREPVKLVGRRAKTLKEAERVAGERAYDEWRARRAA</sequence>
<dbReference type="eggNOG" id="COG0582">
    <property type="taxonomic scope" value="Bacteria"/>
</dbReference>
<keyword evidence="4" id="KW-0233">DNA recombination</keyword>
<evidence type="ECO:0000259" key="5">
    <source>
        <dbReference type="PROSITE" id="PS51898"/>
    </source>
</evidence>
<dbReference type="Proteomes" id="UP000011841">
    <property type="component" value="Chromosome"/>
</dbReference>
<dbReference type="AlphaFoldDB" id="M4Z409"/>
<accession>M4Z409</accession>
<proteinExistence type="inferred from homology"/>
<keyword evidence="2" id="KW-0229">DNA integration</keyword>
<evidence type="ECO:0000256" key="3">
    <source>
        <dbReference type="ARBA" id="ARBA00023125"/>
    </source>
</evidence>
<evidence type="ECO:0000256" key="2">
    <source>
        <dbReference type="ARBA" id="ARBA00022908"/>
    </source>
</evidence>
<dbReference type="GO" id="GO:0015074">
    <property type="term" value="P:DNA integration"/>
    <property type="evidence" value="ECO:0007669"/>
    <property type="project" value="UniProtKB-KW"/>
</dbReference>
<evidence type="ECO:0000256" key="1">
    <source>
        <dbReference type="ARBA" id="ARBA00008857"/>
    </source>
</evidence>
<evidence type="ECO:0000313" key="6">
    <source>
        <dbReference type="EMBL" id="BAM87637.1"/>
    </source>
</evidence>
<dbReference type="PANTHER" id="PTHR30349">
    <property type="entry name" value="PHAGE INTEGRASE-RELATED"/>
    <property type="match status" value="1"/>
</dbReference>
<dbReference type="InterPro" id="IPR050090">
    <property type="entry name" value="Tyrosine_recombinase_XerCD"/>
</dbReference>
<dbReference type="InterPro" id="IPR011010">
    <property type="entry name" value="DNA_brk_join_enz"/>
</dbReference>
<dbReference type="STRING" id="1245469.S58_16290"/>
<dbReference type="InterPro" id="IPR002104">
    <property type="entry name" value="Integrase_catalytic"/>
</dbReference>
<dbReference type="PATRIC" id="fig|1245469.3.peg.1667"/>
<keyword evidence="7" id="KW-1185">Reference proteome</keyword>
<organism evidence="6 7">
    <name type="scientific">Bradyrhizobium oligotrophicum S58</name>
    <dbReference type="NCBI Taxonomy" id="1245469"/>
    <lineage>
        <taxon>Bacteria</taxon>
        <taxon>Pseudomonadati</taxon>
        <taxon>Pseudomonadota</taxon>
        <taxon>Alphaproteobacteria</taxon>
        <taxon>Hyphomicrobiales</taxon>
        <taxon>Nitrobacteraceae</taxon>
        <taxon>Bradyrhizobium</taxon>
    </lineage>
</organism>
<keyword evidence="3" id="KW-0238">DNA-binding</keyword>
<protein>
    <submittedName>
        <fullName evidence="6">Putative prophage integrase</fullName>
    </submittedName>
</protein>
<dbReference type="PROSITE" id="PS51898">
    <property type="entry name" value="TYR_RECOMBINASE"/>
    <property type="match status" value="1"/>
</dbReference>
<dbReference type="KEGG" id="aol:S58_16290"/>
<dbReference type="HOGENOM" id="CLU_027562_17_7_5"/>
<name>M4Z409_9BRAD</name>
<dbReference type="GO" id="GO:0006310">
    <property type="term" value="P:DNA recombination"/>
    <property type="evidence" value="ECO:0007669"/>
    <property type="project" value="UniProtKB-KW"/>
</dbReference>
<feature type="domain" description="Tyr recombinase" evidence="5">
    <location>
        <begin position="156"/>
        <end position="344"/>
    </location>
</feature>
<dbReference type="Pfam" id="PF00589">
    <property type="entry name" value="Phage_integrase"/>
    <property type="match status" value="1"/>
</dbReference>
<gene>
    <name evidence="6" type="ORF">S58_16290</name>
</gene>
<evidence type="ECO:0000313" key="7">
    <source>
        <dbReference type="Proteomes" id="UP000011841"/>
    </source>
</evidence>